<evidence type="ECO:0000256" key="1">
    <source>
        <dbReference type="SAM" id="Phobius"/>
    </source>
</evidence>
<keyword evidence="1" id="KW-0472">Membrane</keyword>
<keyword evidence="1" id="KW-0812">Transmembrane</keyword>
<keyword evidence="1" id="KW-1133">Transmembrane helix</keyword>
<dbReference type="AlphaFoldDB" id="A0A2P2KES3"/>
<sequence length="79" mass="9272">MIWIHWRSHYPTLAVFCLLFLLHFKFYLQGRPLIEPTIPPPTVLISAVLEKPIGFFSIIIVLGFRLLLLCYSLRQLIFS</sequence>
<protein>
    <submittedName>
        <fullName evidence="2">Uncharacterized protein</fullName>
    </submittedName>
</protein>
<reference evidence="2" key="1">
    <citation type="submission" date="2018-02" db="EMBL/GenBank/DDBJ databases">
        <title>Rhizophora mucronata_Transcriptome.</title>
        <authorList>
            <person name="Meera S.P."/>
            <person name="Sreeshan A."/>
            <person name="Augustine A."/>
        </authorList>
    </citation>
    <scope>NUCLEOTIDE SEQUENCE</scope>
    <source>
        <tissue evidence="2">Leaf</tissue>
    </source>
</reference>
<proteinExistence type="predicted"/>
<name>A0A2P2KES3_RHIMU</name>
<evidence type="ECO:0000313" key="2">
    <source>
        <dbReference type="EMBL" id="MBX04191.1"/>
    </source>
</evidence>
<dbReference type="EMBL" id="GGEC01023707">
    <property type="protein sequence ID" value="MBX04191.1"/>
    <property type="molecule type" value="Transcribed_RNA"/>
</dbReference>
<feature type="transmembrane region" description="Helical" evidence="1">
    <location>
        <begin position="54"/>
        <end position="73"/>
    </location>
</feature>
<organism evidence="2">
    <name type="scientific">Rhizophora mucronata</name>
    <name type="common">Asiatic mangrove</name>
    <dbReference type="NCBI Taxonomy" id="61149"/>
    <lineage>
        <taxon>Eukaryota</taxon>
        <taxon>Viridiplantae</taxon>
        <taxon>Streptophyta</taxon>
        <taxon>Embryophyta</taxon>
        <taxon>Tracheophyta</taxon>
        <taxon>Spermatophyta</taxon>
        <taxon>Magnoliopsida</taxon>
        <taxon>eudicotyledons</taxon>
        <taxon>Gunneridae</taxon>
        <taxon>Pentapetalae</taxon>
        <taxon>rosids</taxon>
        <taxon>fabids</taxon>
        <taxon>Malpighiales</taxon>
        <taxon>Rhizophoraceae</taxon>
        <taxon>Rhizophora</taxon>
    </lineage>
</organism>
<accession>A0A2P2KES3</accession>